<dbReference type="InterPro" id="IPR051866">
    <property type="entry name" value="Intracell_Sig-Traffick_Protein"/>
</dbReference>
<dbReference type="PANTHER" id="PTHR15508">
    <property type="entry name" value="RIBOSOMAL PROTEIN S6 KINASE"/>
    <property type="match status" value="1"/>
</dbReference>
<evidence type="ECO:0000313" key="4">
    <source>
        <dbReference type="Ensembl" id="ENSCCRP00010072001.1"/>
    </source>
</evidence>
<feature type="domain" description="PX" evidence="3">
    <location>
        <begin position="1"/>
        <end position="107"/>
    </location>
</feature>
<dbReference type="Gene3D" id="1.20.58.80">
    <property type="entry name" value="Phosphotransferase system, lactose/cellobiose-type IIA subunit"/>
    <property type="match status" value="1"/>
</dbReference>
<dbReference type="GO" id="GO:0035091">
    <property type="term" value="F:phosphatidylinositol binding"/>
    <property type="evidence" value="ECO:0007669"/>
    <property type="project" value="InterPro"/>
</dbReference>
<dbReference type="Ensembl" id="ENSCCRT00010079579.1">
    <property type="protein sequence ID" value="ENSCCRP00010072001.1"/>
    <property type="gene ID" value="ENSCCRG00010031225.1"/>
</dbReference>
<name>A0A8C1M3Y8_CYPCA</name>
<evidence type="ECO:0000313" key="5">
    <source>
        <dbReference type="Proteomes" id="UP000694427"/>
    </source>
</evidence>
<protein>
    <submittedName>
        <fullName evidence="4">Sorting nexin 15</fullName>
    </submittedName>
</protein>
<feature type="region of interest" description="Disordered" evidence="1">
    <location>
        <begin position="139"/>
        <end position="158"/>
    </location>
</feature>
<dbReference type="AlphaFoldDB" id="A0A8C1M3Y8"/>
<dbReference type="Proteomes" id="UP000694427">
    <property type="component" value="Unplaced"/>
</dbReference>
<dbReference type="InterPro" id="IPR001683">
    <property type="entry name" value="PX_dom"/>
</dbReference>
<dbReference type="SUPFAM" id="SSF64268">
    <property type="entry name" value="PX domain"/>
    <property type="match status" value="1"/>
</dbReference>
<feature type="compositionally biased region" description="Polar residues" evidence="1">
    <location>
        <begin position="148"/>
        <end position="158"/>
    </location>
</feature>
<keyword evidence="5" id="KW-1185">Reference proteome</keyword>
<feature type="signal peptide" evidence="2">
    <location>
        <begin position="1"/>
        <end position="17"/>
    </location>
</feature>
<reference evidence="4" key="2">
    <citation type="submission" date="2025-09" db="UniProtKB">
        <authorList>
            <consortium name="Ensembl"/>
        </authorList>
    </citation>
    <scope>IDENTIFICATION</scope>
</reference>
<dbReference type="Gene3D" id="3.30.1520.10">
    <property type="entry name" value="Phox-like domain"/>
    <property type="match status" value="1"/>
</dbReference>
<reference evidence="4" key="1">
    <citation type="submission" date="2025-08" db="UniProtKB">
        <authorList>
            <consortium name="Ensembl"/>
        </authorList>
    </citation>
    <scope>IDENTIFICATION</scope>
</reference>
<dbReference type="Pfam" id="PF04212">
    <property type="entry name" value="MIT"/>
    <property type="match status" value="1"/>
</dbReference>
<sequence>MIILVFLHLCTLRGAHCWFDWQVVVWKRYSELKKLHGELVYTHRNLFRRQEEFPPFPRAQVFGRFDEAVIEERRKAAEAMLLFTINIPALYNSPQLKEFFRGGDVRRPMETAAISASLPPPLIPLPERNAELLAEEETGREAPIQVQELESNQRLTDLSQPEMAVEALSDMESSPTQETQTETEIQGLTEKERETDITTHKNNGTDQCSAATDTTTPVSLEIPGSPVDQSEEFDSLFDSGLDEHSYKAPPPLSDTDLAIFDPCAKEGNDVCTVLLIISTCNWFSCFFFNANLTLITLLNLSDQPYGSPSHAELLSVPLTGPDGTESAGDVSYVYQANEELNAAKEREREGEYSTAVQRYRTAVDIFMKGVQGDVDLKRREAVKRKIAEILEHAEILLSIQTPTHEHNT</sequence>
<proteinExistence type="predicted"/>
<keyword evidence="2" id="KW-0732">Signal</keyword>
<accession>A0A8C1M3Y8</accession>
<evidence type="ECO:0000256" key="1">
    <source>
        <dbReference type="SAM" id="MobiDB-lite"/>
    </source>
</evidence>
<organism evidence="4 5">
    <name type="scientific">Cyprinus carpio</name>
    <name type="common">Common carp</name>
    <dbReference type="NCBI Taxonomy" id="7962"/>
    <lineage>
        <taxon>Eukaryota</taxon>
        <taxon>Metazoa</taxon>
        <taxon>Chordata</taxon>
        <taxon>Craniata</taxon>
        <taxon>Vertebrata</taxon>
        <taxon>Euteleostomi</taxon>
        <taxon>Actinopterygii</taxon>
        <taxon>Neopterygii</taxon>
        <taxon>Teleostei</taxon>
        <taxon>Ostariophysi</taxon>
        <taxon>Cypriniformes</taxon>
        <taxon>Cyprinidae</taxon>
        <taxon>Cyprininae</taxon>
        <taxon>Cyprinus</taxon>
    </lineage>
</organism>
<feature type="chain" id="PRO_5034041070" evidence="2">
    <location>
        <begin position="18"/>
        <end position="408"/>
    </location>
</feature>
<dbReference type="InterPro" id="IPR007330">
    <property type="entry name" value="MIT_dom"/>
</dbReference>
<feature type="compositionally biased region" description="Polar residues" evidence="1">
    <location>
        <begin position="200"/>
        <end position="218"/>
    </location>
</feature>
<dbReference type="PANTHER" id="PTHR15508:SF9">
    <property type="entry name" value="SORTING NEXIN-15"/>
    <property type="match status" value="1"/>
</dbReference>
<dbReference type="PROSITE" id="PS50195">
    <property type="entry name" value="PX"/>
    <property type="match status" value="1"/>
</dbReference>
<dbReference type="InterPro" id="IPR036181">
    <property type="entry name" value="MIT_dom_sf"/>
</dbReference>
<dbReference type="SUPFAM" id="SSF116846">
    <property type="entry name" value="MIT domain"/>
    <property type="match status" value="1"/>
</dbReference>
<dbReference type="InterPro" id="IPR036871">
    <property type="entry name" value="PX_dom_sf"/>
</dbReference>
<evidence type="ECO:0000256" key="2">
    <source>
        <dbReference type="SAM" id="SignalP"/>
    </source>
</evidence>
<evidence type="ECO:0000259" key="3">
    <source>
        <dbReference type="PROSITE" id="PS50195"/>
    </source>
</evidence>
<dbReference type="SMART" id="SM00312">
    <property type="entry name" value="PX"/>
    <property type="match status" value="1"/>
</dbReference>
<dbReference type="CDD" id="cd02677">
    <property type="entry name" value="MIT_SNX15"/>
    <property type="match status" value="1"/>
</dbReference>
<feature type="compositionally biased region" description="Basic and acidic residues" evidence="1">
    <location>
        <begin position="189"/>
        <end position="199"/>
    </location>
</feature>
<dbReference type="Pfam" id="PF00787">
    <property type="entry name" value="PX"/>
    <property type="match status" value="1"/>
</dbReference>
<feature type="region of interest" description="Disordered" evidence="1">
    <location>
        <begin position="166"/>
        <end position="230"/>
    </location>
</feature>
<dbReference type="SMART" id="SM00745">
    <property type="entry name" value="MIT"/>
    <property type="match status" value="1"/>
</dbReference>
<feature type="compositionally biased region" description="Low complexity" evidence="1">
    <location>
        <begin position="176"/>
        <end position="188"/>
    </location>
</feature>